<dbReference type="EMBL" id="JAQQWM010000001">
    <property type="protein sequence ID" value="KAK8084069.1"/>
    <property type="molecule type" value="Genomic_DNA"/>
</dbReference>
<gene>
    <name evidence="2" type="ORF">PG996_002850</name>
</gene>
<feature type="region of interest" description="Disordered" evidence="1">
    <location>
        <begin position="176"/>
        <end position="198"/>
    </location>
</feature>
<protein>
    <recommendedName>
        <fullName evidence="4">DUF924-domain-containing protein</fullName>
    </recommendedName>
</protein>
<evidence type="ECO:0000313" key="2">
    <source>
        <dbReference type="EMBL" id="KAK8084069.1"/>
    </source>
</evidence>
<keyword evidence="3" id="KW-1185">Reference proteome</keyword>
<evidence type="ECO:0008006" key="4">
    <source>
        <dbReference type="Google" id="ProtNLM"/>
    </source>
</evidence>
<feature type="compositionally biased region" description="Basic and acidic residues" evidence="1">
    <location>
        <begin position="178"/>
        <end position="198"/>
    </location>
</feature>
<dbReference type="Gene3D" id="1.20.58.320">
    <property type="entry name" value="TPR-like"/>
    <property type="match status" value="1"/>
</dbReference>
<dbReference type="Proteomes" id="UP001446871">
    <property type="component" value="Unassembled WGS sequence"/>
</dbReference>
<dbReference type="InterPro" id="IPR011990">
    <property type="entry name" value="TPR-like_helical_dom_sf"/>
</dbReference>
<dbReference type="Pfam" id="PF06041">
    <property type="entry name" value="DUF924"/>
    <property type="match status" value="1"/>
</dbReference>
<comment type="caution">
    <text evidence="2">The sequence shown here is derived from an EMBL/GenBank/DDBJ whole genome shotgun (WGS) entry which is preliminary data.</text>
</comment>
<dbReference type="InterPro" id="IPR010323">
    <property type="entry name" value="DUF924"/>
</dbReference>
<sequence>MSAVNVDPNVQRVLNFWFDRNPIEWIIAPAGLDDQLKSNFGDLVHKARNRELDSWTTASPESSVALVALLDQFSRNLFRGTPEAFAGDDQAWEVAVRALSQDFDKRVPVVQASTFCMTLLNRESLISVIAARCLWDSLKARCETQQEHEWVDMGIAGTKRHLAQLERFGRYPTRNKMLGRESTEAEEEFLKEHKPSLK</sequence>
<reference evidence="2 3" key="1">
    <citation type="submission" date="2023-01" db="EMBL/GenBank/DDBJ databases">
        <title>Analysis of 21 Apiospora genomes using comparative genomics revels a genus with tremendous synthesis potential of carbohydrate active enzymes and secondary metabolites.</title>
        <authorList>
            <person name="Sorensen T."/>
        </authorList>
    </citation>
    <scope>NUCLEOTIDE SEQUENCE [LARGE SCALE GENOMIC DNA]</scope>
    <source>
        <strain evidence="2 3">CBS 83171</strain>
    </source>
</reference>
<evidence type="ECO:0000313" key="3">
    <source>
        <dbReference type="Proteomes" id="UP001446871"/>
    </source>
</evidence>
<organism evidence="2 3">
    <name type="scientific">Apiospora saccharicola</name>
    <dbReference type="NCBI Taxonomy" id="335842"/>
    <lineage>
        <taxon>Eukaryota</taxon>
        <taxon>Fungi</taxon>
        <taxon>Dikarya</taxon>
        <taxon>Ascomycota</taxon>
        <taxon>Pezizomycotina</taxon>
        <taxon>Sordariomycetes</taxon>
        <taxon>Xylariomycetidae</taxon>
        <taxon>Amphisphaeriales</taxon>
        <taxon>Apiosporaceae</taxon>
        <taxon>Apiospora</taxon>
    </lineage>
</organism>
<name>A0ABR1WKM1_9PEZI</name>
<evidence type="ECO:0000256" key="1">
    <source>
        <dbReference type="SAM" id="MobiDB-lite"/>
    </source>
</evidence>
<dbReference type="SUPFAM" id="SSF48452">
    <property type="entry name" value="TPR-like"/>
    <property type="match status" value="1"/>
</dbReference>
<accession>A0ABR1WKM1</accession>
<dbReference type="Gene3D" id="1.25.40.10">
    <property type="entry name" value="Tetratricopeptide repeat domain"/>
    <property type="match status" value="1"/>
</dbReference>
<proteinExistence type="predicted"/>